<evidence type="ECO:0000256" key="6">
    <source>
        <dbReference type="ARBA" id="ARBA00013053"/>
    </source>
</evidence>
<dbReference type="EMBL" id="JBHSMP010000022">
    <property type="protein sequence ID" value="MFC5430734.1"/>
    <property type="molecule type" value="Genomic_DNA"/>
</dbReference>
<dbReference type="Proteomes" id="UP001596103">
    <property type="component" value="Unassembled WGS sequence"/>
</dbReference>
<evidence type="ECO:0000256" key="4">
    <source>
        <dbReference type="ARBA" id="ARBA00005072"/>
    </source>
</evidence>
<dbReference type="RefSeq" id="WP_377713433.1">
    <property type="nucleotide sequence ID" value="NZ_JBHSMP010000022.1"/>
</dbReference>
<dbReference type="Gene3D" id="3.20.10.10">
    <property type="entry name" value="D-amino Acid Aminotransferase, subunit A, domain 2"/>
    <property type="match status" value="1"/>
</dbReference>
<comment type="pathway">
    <text evidence="4">Amino-acid biosynthesis; L-leucine biosynthesis; L-leucine from 3-methyl-2-oxobutanoate: step 4/4.</text>
</comment>
<comment type="catalytic activity">
    <reaction evidence="9">
        <text>L-leucine + 2-oxoglutarate = 4-methyl-2-oxopentanoate + L-glutamate</text>
        <dbReference type="Rhea" id="RHEA:18321"/>
        <dbReference type="ChEBI" id="CHEBI:16810"/>
        <dbReference type="ChEBI" id="CHEBI:17865"/>
        <dbReference type="ChEBI" id="CHEBI:29985"/>
        <dbReference type="ChEBI" id="CHEBI:57427"/>
        <dbReference type="EC" id="2.6.1.42"/>
    </reaction>
</comment>
<dbReference type="SUPFAM" id="SSF56752">
    <property type="entry name" value="D-aminoacid aminotransferase-like PLP-dependent enzymes"/>
    <property type="match status" value="1"/>
</dbReference>
<evidence type="ECO:0000256" key="2">
    <source>
        <dbReference type="ARBA" id="ARBA00004824"/>
    </source>
</evidence>
<evidence type="ECO:0000256" key="9">
    <source>
        <dbReference type="ARBA" id="ARBA00049229"/>
    </source>
</evidence>
<dbReference type="InterPro" id="IPR043132">
    <property type="entry name" value="BCAT-like_C"/>
</dbReference>
<keyword evidence="10" id="KW-0808">Transferase</keyword>
<comment type="pathway">
    <text evidence="2">Amino-acid biosynthesis; L-isoleucine biosynthesis; L-isoleucine from 2-oxobutanoate: step 4/4.</text>
</comment>
<comment type="catalytic activity">
    <reaction evidence="7">
        <text>L-valine + 2-oxoglutarate = 3-methyl-2-oxobutanoate + L-glutamate</text>
        <dbReference type="Rhea" id="RHEA:24813"/>
        <dbReference type="ChEBI" id="CHEBI:11851"/>
        <dbReference type="ChEBI" id="CHEBI:16810"/>
        <dbReference type="ChEBI" id="CHEBI:29985"/>
        <dbReference type="ChEBI" id="CHEBI:57762"/>
        <dbReference type="EC" id="2.6.1.42"/>
    </reaction>
</comment>
<comment type="catalytic activity">
    <reaction evidence="8">
        <text>L-isoleucine + 2-oxoglutarate = (S)-3-methyl-2-oxopentanoate + L-glutamate</text>
        <dbReference type="Rhea" id="RHEA:24801"/>
        <dbReference type="ChEBI" id="CHEBI:16810"/>
        <dbReference type="ChEBI" id="CHEBI:29985"/>
        <dbReference type="ChEBI" id="CHEBI:35146"/>
        <dbReference type="ChEBI" id="CHEBI:58045"/>
        <dbReference type="EC" id="2.6.1.42"/>
    </reaction>
</comment>
<evidence type="ECO:0000256" key="7">
    <source>
        <dbReference type="ARBA" id="ARBA00048212"/>
    </source>
</evidence>
<dbReference type="InterPro" id="IPR001544">
    <property type="entry name" value="Aminotrans_IV"/>
</dbReference>
<gene>
    <name evidence="10" type="ORF">ACFPTO_18300</name>
</gene>
<keyword evidence="10" id="KW-0032">Aminotransferase</keyword>
<evidence type="ECO:0000256" key="8">
    <source>
        <dbReference type="ARBA" id="ARBA00048798"/>
    </source>
</evidence>
<comment type="pathway">
    <text evidence="3">Amino-acid biosynthesis; L-valine biosynthesis; L-valine from pyruvate: step 4/4.</text>
</comment>
<keyword evidence="11" id="KW-1185">Reference proteome</keyword>
<evidence type="ECO:0000313" key="11">
    <source>
        <dbReference type="Proteomes" id="UP001596103"/>
    </source>
</evidence>
<proteinExistence type="inferred from homology"/>
<evidence type="ECO:0000313" key="10">
    <source>
        <dbReference type="EMBL" id="MFC5430734.1"/>
    </source>
</evidence>
<protein>
    <recommendedName>
        <fullName evidence="6">branched-chain-amino-acid transaminase</fullName>
        <ecNumber evidence="6">2.6.1.42</ecNumber>
    </recommendedName>
</protein>
<dbReference type="EC" id="2.6.1.42" evidence="6"/>
<organism evidence="10 11">
    <name type="scientific">Paraburkholderia denitrificans</name>
    <dbReference type="NCBI Taxonomy" id="694025"/>
    <lineage>
        <taxon>Bacteria</taxon>
        <taxon>Pseudomonadati</taxon>
        <taxon>Pseudomonadota</taxon>
        <taxon>Betaproteobacteria</taxon>
        <taxon>Burkholderiales</taxon>
        <taxon>Burkholderiaceae</taxon>
        <taxon>Paraburkholderia</taxon>
    </lineage>
</organism>
<dbReference type="InterPro" id="IPR050571">
    <property type="entry name" value="Class-IV_PLP-Dep_Aminotrnsfr"/>
</dbReference>
<dbReference type="PANTHER" id="PTHR42743">
    <property type="entry name" value="AMINO-ACID AMINOTRANSFERASE"/>
    <property type="match status" value="1"/>
</dbReference>
<comment type="function">
    <text evidence="1">Acts on leucine, isoleucine and valine.</text>
</comment>
<reference evidence="11" key="1">
    <citation type="journal article" date="2019" name="Int. J. Syst. Evol. Microbiol.">
        <title>The Global Catalogue of Microorganisms (GCM) 10K type strain sequencing project: providing services to taxonomists for standard genome sequencing and annotation.</title>
        <authorList>
            <consortium name="The Broad Institute Genomics Platform"/>
            <consortium name="The Broad Institute Genome Sequencing Center for Infectious Disease"/>
            <person name="Wu L."/>
            <person name="Ma J."/>
        </authorList>
    </citation>
    <scope>NUCLEOTIDE SEQUENCE [LARGE SCALE GENOMIC DNA]</scope>
    <source>
        <strain evidence="11">CCUG 56042</strain>
    </source>
</reference>
<name>A0ABW0JCF9_9BURK</name>
<comment type="similarity">
    <text evidence="5">Belongs to the class-IV pyridoxal-phosphate-dependent aminotransferase family.</text>
</comment>
<comment type="caution">
    <text evidence="10">The sequence shown here is derived from an EMBL/GenBank/DDBJ whole genome shotgun (WGS) entry which is preliminary data.</text>
</comment>
<evidence type="ECO:0000256" key="1">
    <source>
        <dbReference type="ARBA" id="ARBA00003109"/>
    </source>
</evidence>
<dbReference type="PANTHER" id="PTHR42743:SF11">
    <property type="entry name" value="AMINODEOXYCHORISMATE LYASE"/>
    <property type="match status" value="1"/>
</dbReference>
<evidence type="ECO:0000256" key="5">
    <source>
        <dbReference type="ARBA" id="ARBA00009320"/>
    </source>
</evidence>
<dbReference type="Pfam" id="PF01063">
    <property type="entry name" value="Aminotran_4"/>
    <property type="match status" value="1"/>
</dbReference>
<sequence>MALTRAEEVMYSSGAHPRHRHAPEFEEGVAFMFGEYVPVEQAGVPITDTGFMQADGTYDVVSVSKGMFFRLEDHLDRFERGCDLFRMRNPYSRQQMREICENLVRLSGFQDAYVWYGVTRGQMPHTDRNDVNLYECQFYAFVIPYLFIADDQMREKGLALHVSQSYIRIPEHAVDPRAKNFHWMDLKLSLFEARDKGHDWSVLLDVDGNLTECPGANIFFIKDGRICTPANGCLEGITRLATFELAKEVGLELEVGRFHVSALEAADEIFLTSTAGGIIPVGSLGGKPIASNRENAYTRRMHDLYWTKRWAGWHGTPVAYD</sequence>
<dbReference type="GO" id="GO:0008483">
    <property type="term" value="F:transaminase activity"/>
    <property type="evidence" value="ECO:0007669"/>
    <property type="project" value="UniProtKB-KW"/>
</dbReference>
<dbReference type="InterPro" id="IPR036038">
    <property type="entry name" value="Aminotransferase-like"/>
</dbReference>
<evidence type="ECO:0000256" key="3">
    <source>
        <dbReference type="ARBA" id="ARBA00004931"/>
    </source>
</evidence>
<accession>A0ABW0JCF9</accession>
<dbReference type="Gene3D" id="3.30.470.10">
    <property type="match status" value="1"/>
</dbReference>
<dbReference type="InterPro" id="IPR043131">
    <property type="entry name" value="BCAT-like_N"/>
</dbReference>